<accession>A0A9W9UR10</accession>
<dbReference type="EMBL" id="JAPZBR010000005">
    <property type="protein sequence ID" value="KAJ5354338.1"/>
    <property type="molecule type" value="Genomic_DNA"/>
</dbReference>
<evidence type="ECO:0000256" key="1">
    <source>
        <dbReference type="SAM" id="MobiDB-lite"/>
    </source>
</evidence>
<dbReference type="AlphaFoldDB" id="A0A9W9UR10"/>
<gene>
    <name evidence="3" type="ORF">N7541_006902</name>
</gene>
<reference evidence="3" key="2">
    <citation type="journal article" date="2023" name="IMA Fungus">
        <title>Comparative genomic study of the Penicillium genus elucidates a diverse pangenome and 15 lateral gene transfer events.</title>
        <authorList>
            <person name="Petersen C."/>
            <person name="Sorensen T."/>
            <person name="Nielsen M.R."/>
            <person name="Sondergaard T.E."/>
            <person name="Sorensen J.L."/>
            <person name="Fitzpatrick D.A."/>
            <person name="Frisvad J.C."/>
            <person name="Nielsen K.L."/>
        </authorList>
    </citation>
    <scope>NUCLEOTIDE SEQUENCE</scope>
    <source>
        <strain evidence="3">IBT 35675</strain>
    </source>
</reference>
<keyword evidence="2" id="KW-0732">Signal</keyword>
<name>A0A9W9UR10_PENBR</name>
<feature type="signal peptide" evidence="2">
    <location>
        <begin position="1"/>
        <end position="28"/>
    </location>
</feature>
<dbReference type="Proteomes" id="UP001148299">
    <property type="component" value="Unassembled WGS sequence"/>
</dbReference>
<keyword evidence="4" id="KW-1185">Reference proteome</keyword>
<evidence type="ECO:0000256" key="2">
    <source>
        <dbReference type="SAM" id="SignalP"/>
    </source>
</evidence>
<evidence type="ECO:0000313" key="4">
    <source>
        <dbReference type="Proteomes" id="UP001148299"/>
    </source>
</evidence>
<organism evidence="3 4">
    <name type="scientific">Penicillium brevicompactum</name>
    <dbReference type="NCBI Taxonomy" id="5074"/>
    <lineage>
        <taxon>Eukaryota</taxon>
        <taxon>Fungi</taxon>
        <taxon>Dikarya</taxon>
        <taxon>Ascomycota</taxon>
        <taxon>Pezizomycotina</taxon>
        <taxon>Eurotiomycetes</taxon>
        <taxon>Eurotiomycetidae</taxon>
        <taxon>Eurotiales</taxon>
        <taxon>Aspergillaceae</taxon>
        <taxon>Penicillium</taxon>
    </lineage>
</organism>
<sequence length="154" mass="16471">MPEQRHVATAHYKTLFVLLSFTAQLAVSAPTVDDDYTSLEKRADPQHRQPPAATATAGAATAAAAAGGDGSSSSSSAESGGGGGCTVKRTFWYYDYPCGSSDHPERARKGDRLGLADFDSDWYNTDNGWIRAQDKPKACRESVMSHTLIEKVKA</sequence>
<comment type="caution">
    <text evidence="3">The sequence shown here is derived from an EMBL/GenBank/DDBJ whole genome shotgun (WGS) entry which is preliminary data.</text>
</comment>
<proteinExistence type="predicted"/>
<evidence type="ECO:0000313" key="3">
    <source>
        <dbReference type="EMBL" id="KAJ5354338.1"/>
    </source>
</evidence>
<feature type="chain" id="PRO_5040897160" evidence="2">
    <location>
        <begin position="29"/>
        <end position="154"/>
    </location>
</feature>
<feature type="region of interest" description="Disordered" evidence="1">
    <location>
        <begin position="41"/>
        <end position="84"/>
    </location>
</feature>
<reference evidence="3" key="1">
    <citation type="submission" date="2022-12" db="EMBL/GenBank/DDBJ databases">
        <authorList>
            <person name="Petersen C."/>
        </authorList>
    </citation>
    <scope>NUCLEOTIDE SEQUENCE</scope>
    <source>
        <strain evidence="3">IBT 35675</strain>
    </source>
</reference>
<protein>
    <submittedName>
        <fullName evidence="3">Uncharacterized protein</fullName>
    </submittedName>
</protein>
<feature type="compositionally biased region" description="Low complexity" evidence="1">
    <location>
        <begin position="52"/>
        <end position="78"/>
    </location>
</feature>